<reference evidence="4 5" key="1">
    <citation type="submission" date="2023-03" db="EMBL/GenBank/DDBJ databases">
        <authorList>
            <person name="Ruckert-Reed C."/>
        </authorList>
    </citation>
    <scope>NUCLEOTIDE SEQUENCE [LARGE SCALE GENOMIC DNA]</scope>
    <source>
        <strain evidence="4 5">DSM 115425</strain>
    </source>
</reference>
<proteinExistence type="predicted"/>
<keyword evidence="3" id="KW-0812">Transmembrane</keyword>
<feature type="compositionally biased region" description="Low complexity" evidence="2">
    <location>
        <begin position="582"/>
        <end position="625"/>
    </location>
</feature>
<dbReference type="InterPro" id="IPR022263">
    <property type="entry name" value="KxYKxGKxW"/>
</dbReference>
<name>A0ABY8DS81_9LACO</name>
<feature type="compositionally biased region" description="Polar residues" evidence="2">
    <location>
        <begin position="120"/>
        <end position="136"/>
    </location>
</feature>
<dbReference type="Pfam" id="PF19258">
    <property type="entry name" value="KxYKxGKxW_sig"/>
    <property type="match status" value="1"/>
</dbReference>
<evidence type="ECO:0000313" key="5">
    <source>
        <dbReference type="Proteomes" id="UP001220228"/>
    </source>
</evidence>
<dbReference type="InterPro" id="IPR027607">
    <property type="entry name" value="Surf_Exclu_SEC10/PgrA"/>
</dbReference>
<dbReference type="EMBL" id="CP120687">
    <property type="protein sequence ID" value="WFB39856.1"/>
    <property type="molecule type" value="Genomic_DNA"/>
</dbReference>
<feature type="compositionally biased region" description="Polar residues" evidence="2">
    <location>
        <begin position="708"/>
        <end position="718"/>
    </location>
</feature>
<dbReference type="NCBIfam" id="TIGR03715">
    <property type="entry name" value="KxYKxGKxW"/>
    <property type="match status" value="1"/>
</dbReference>
<accession>A0ABY8DS81</accession>
<evidence type="ECO:0000256" key="3">
    <source>
        <dbReference type="SAM" id="Phobius"/>
    </source>
</evidence>
<dbReference type="Gene3D" id="3.40.33.10">
    <property type="entry name" value="CAP"/>
    <property type="match status" value="1"/>
</dbReference>
<feature type="region of interest" description="Disordered" evidence="2">
    <location>
        <begin position="572"/>
        <end position="625"/>
    </location>
</feature>
<gene>
    <name evidence="4" type="ORF">LHUE1_000605</name>
</gene>
<feature type="region of interest" description="Disordered" evidence="2">
    <location>
        <begin position="667"/>
        <end position="720"/>
    </location>
</feature>
<feature type="region of interest" description="Disordered" evidence="2">
    <location>
        <begin position="116"/>
        <end position="139"/>
    </location>
</feature>
<dbReference type="NCBIfam" id="TIGR04320">
    <property type="entry name" value="Surf_Exclu_PgrA"/>
    <property type="match status" value="1"/>
</dbReference>
<evidence type="ECO:0000256" key="1">
    <source>
        <dbReference type="ARBA" id="ARBA00022729"/>
    </source>
</evidence>
<keyword evidence="1" id="KW-0732">Signal</keyword>
<keyword evidence="3" id="KW-1133">Transmembrane helix</keyword>
<dbReference type="SUPFAM" id="SSF55797">
    <property type="entry name" value="PR-1-like"/>
    <property type="match status" value="1"/>
</dbReference>
<feature type="compositionally biased region" description="Low complexity" evidence="2">
    <location>
        <begin position="667"/>
        <end position="702"/>
    </location>
</feature>
<dbReference type="InterPro" id="IPR035940">
    <property type="entry name" value="CAP_sf"/>
</dbReference>
<evidence type="ECO:0000256" key="2">
    <source>
        <dbReference type="SAM" id="MobiDB-lite"/>
    </source>
</evidence>
<dbReference type="Proteomes" id="UP001220228">
    <property type="component" value="Chromosome"/>
</dbReference>
<keyword evidence="5" id="KW-1185">Reference proteome</keyword>
<protein>
    <submittedName>
        <fullName evidence="4">SEC10/PgrA surface exclusion domain-containing protein</fullName>
    </submittedName>
</protein>
<feature type="transmembrane region" description="Helical" evidence="3">
    <location>
        <begin position="735"/>
        <end position="754"/>
    </location>
</feature>
<dbReference type="RefSeq" id="WP_277848230.1">
    <property type="nucleotide sequence ID" value="NZ_CP120687.1"/>
</dbReference>
<sequence length="761" mass="79040">MLYNRFAQHVVNDKKKMYKRGSQWVVASAFALAIGGFGVTQTQSVHAAETQPQLTVQSATLVNKTDATTPSSAAVSQAAQAQAATVATSQAAAPAQQKATSTVSVQAAQPASAAAKTANDAVQTNAPAPSSASMTDEQWKAAKAKYDQAKADAAKQEAAAKSQAEAAKSAYADQLQKPAQVQKDTDVAALNKAQSEAQTSLASLKAAQASSYAAASTAAVKEVADLNSQKTSETIPVGDGGTFNYVAKTGSWSNIVNNDDLNNAKWNGNYLVQNLPVLSDSEVNSEDNQAYDNKANLFAAYQEGYGVVPAWAMKDTVKDDKLSKAQQYEVNQYAMMLTNNYRKALGLSPLITTSDFLGLVQQRGDSMLNDEVMHHDINIIDQLFRKFGGYGENLAQSFNPNWNKLHQDRDLTMLDVLQSVAGAVNNLFNYDQASEQGHRQTLLSEDYNFQTGGWSYQKIANGSWVLCFDAVTDKVAGENIATVPSQVDTSKDKEIDQKIANIQSALAALKSKQAKDYQNLESTLTSSETTLRDKVTNDNALLEQIVPKIKAYNSEQDSNVQKFIDSLNSKVEQLNPGAEPGTSTNNSGSSASSAGNSSASSAASSAGSSASSSAASSANNSSASSAASSATSSAASSAASSATSSAASSAGSSATSSASSSAASSASSSAASSATGPAATTPAGSNAPKPATSPAKPAAVTPLVKTEPASTQPLSRMTQKYGKHAYPATGESQNGIVLAEAGALIIAVLGFAGVRKYRHAK</sequence>
<evidence type="ECO:0000313" key="4">
    <source>
        <dbReference type="EMBL" id="WFB39856.1"/>
    </source>
</evidence>
<keyword evidence="3" id="KW-0472">Membrane</keyword>
<organism evidence="4 5">
    <name type="scientific">Lacticaseibacillus huelsenbergensis</name>
    <dbReference type="NCBI Taxonomy" id="3035291"/>
    <lineage>
        <taxon>Bacteria</taxon>
        <taxon>Bacillati</taxon>
        <taxon>Bacillota</taxon>
        <taxon>Bacilli</taxon>
        <taxon>Lactobacillales</taxon>
        <taxon>Lactobacillaceae</taxon>
        <taxon>Lacticaseibacillus</taxon>
    </lineage>
</organism>